<dbReference type="GeneID" id="93756909"/>
<name>A0A1V0M375_RAOOR</name>
<dbReference type="AlphaFoldDB" id="A0A1V0M375"/>
<sequence length="54" mass="5940">MKTNEQLLSALIAALEWIDAVPSDTVLPAMPGFDRDEVNELIANARKELQSKVS</sequence>
<proteinExistence type="predicted"/>
<evidence type="ECO:0000313" key="1">
    <source>
        <dbReference type="EMBL" id="ARD69341.1"/>
    </source>
</evidence>
<reference evidence="1" key="1">
    <citation type="journal article" date="2017" name="Int. J. Antimicrob. Agents">
        <title>Sequencing and comparative genomics analysis of the IncHI2 plasmids pT5282-mphA and p112298-catA and the IncHI5 plasmid pYNKP001-dfrA.</title>
        <authorList>
            <person name="Liang Q."/>
            <person name="Yin Z."/>
            <person name="Zhao Y."/>
            <person name="Liang L."/>
            <person name="Feng J."/>
            <person name="Zhan Z."/>
            <person name="Wang H."/>
            <person name="Song Y."/>
            <person name="Tong Y."/>
            <person name="Wu W."/>
            <person name="Chen W."/>
            <person name="Wang J."/>
            <person name="Jiang L."/>
            <person name="Zhou D."/>
        </authorList>
    </citation>
    <scope>NUCLEOTIDE SEQUENCE</scope>
    <source>
        <strain evidence="1">YNKP001</strain>
        <plasmid evidence="1">pYNKP001-dfrA</plasmid>
    </source>
</reference>
<dbReference type="RefSeq" id="WP_014839972.1">
    <property type="nucleotide sequence ID" value="NZ_AP025010.1"/>
</dbReference>
<geneLocation type="plasmid" evidence="1">
    <name>pYNKP001-dfrA</name>
</geneLocation>
<organism evidence="1">
    <name type="scientific">Raoultella ornithinolytica</name>
    <name type="common">Klebsiella ornithinolytica</name>
    <dbReference type="NCBI Taxonomy" id="54291"/>
    <lineage>
        <taxon>Bacteria</taxon>
        <taxon>Pseudomonadati</taxon>
        <taxon>Pseudomonadota</taxon>
        <taxon>Gammaproteobacteria</taxon>
        <taxon>Enterobacterales</taxon>
        <taxon>Enterobacteriaceae</taxon>
        <taxon>Klebsiella/Raoultella group</taxon>
        <taxon>Raoultella</taxon>
    </lineage>
</organism>
<protein>
    <submittedName>
        <fullName evidence="1">Uncharacterized protein</fullName>
    </submittedName>
</protein>
<keyword evidence="1" id="KW-0614">Plasmid</keyword>
<accession>A0A1V0M375</accession>
<dbReference type="EMBL" id="KY270853">
    <property type="protein sequence ID" value="ARD69341.1"/>
    <property type="molecule type" value="Genomic_DNA"/>
</dbReference>